<comment type="caution">
    <text evidence="8">The sequence shown here is derived from an EMBL/GenBank/DDBJ whole genome shotgun (WGS) entry which is preliminary data.</text>
</comment>
<dbReference type="Gene3D" id="2.30.120.10">
    <property type="match status" value="1"/>
</dbReference>
<proteinExistence type="inferred from homology"/>
<dbReference type="InterPro" id="IPR023343">
    <property type="entry name" value="Penicillin_amidase_dom1"/>
</dbReference>
<dbReference type="Pfam" id="PF01804">
    <property type="entry name" value="Penicil_amidase"/>
    <property type="match status" value="1"/>
</dbReference>
<feature type="active site" description="Nucleophile" evidence="5">
    <location>
        <position position="206"/>
    </location>
</feature>
<evidence type="ECO:0000256" key="3">
    <source>
        <dbReference type="ARBA" id="ARBA00022801"/>
    </source>
</evidence>
<evidence type="ECO:0000256" key="1">
    <source>
        <dbReference type="ARBA" id="ARBA00006586"/>
    </source>
</evidence>
<evidence type="ECO:0000313" key="9">
    <source>
        <dbReference type="Proteomes" id="UP000518878"/>
    </source>
</evidence>
<dbReference type="GO" id="GO:0046872">
    <property type="term" value="F:metal ion binding"/>
    <property type="evidence" value="ECO:0007669"/>
    <property type="project" value="UniProtKB-KW"/>
</dbReference>
<reference evidence="8 9" key="1">
    <citation type="journal article" date="2006" name="Int. J. Syst. Evol. Microbiol.">
        <title>Dyella yeojuensis sp. nov., isolated from greenhouse soil in Korea.</title>
        <authorList>
            <person name="Kim B.Y."/>
            <person name="Weon H.Y."/>
            <person name="Lee K.H."/>
            <person name="Seok S.J."/>
            <person name="Kwon S.W."/>
            <person name="Go S.J."/>
            <person name="Stackebrandt E."/>
        </authorList>
    </citation>
    <scope>NUCLEOTIDE SEQUENCE [LARGE SCALE GENOMIC DNA]</scope>
    <source>
        <strain evidence="8 9">DSM 17673</strain>
    </source>
</reference>
<evidence type="ECO:0000256" key="5">
    <source>
        <dbReference type="PIRSR" id="PIRSR001227-1"/>
    </source>
</evidence>
<dbReference type="Proteomes" id="UP000518878">
    <property type="component" value="Unassembled WGS sequence"/>
</dbReference>
<dbReference type="Gene3D" id="1.10.439.10">
    <property type="entry name" value="Penicillin Amidohydrolase, domain 1"/>
    <property type="match status" value="1"/>
</dbReference>
<dbReference type="InterPro" id="IPR029055">
    <property type="entry name" value="Ntn_hydrolases_N"/>
</dbReference>
<dbReference type="Gene3D" id="1.10.1400.10">
    <property type="match status" value="1"/>
</dbReference>
<dbReference type="InterPro" id="IPR043146">
    <property type="entry name" value="Penicillin_amidase_N_B-knob"/>
</dbReference>
<feature type="binding site" evidence="6">
    <location>
        <position position="279"/>
    </location>
    <ligand>
        <name>Ca(2+)</name>
        <dbReference type="ChEBI" id="CHEBI:29108"/>
    </ligand>
</feature>
<dbReference type="AlphaFoldDB" id="A0A7X5QY53"/>
<accession>A0A7X5QY53</accession>
<name>A0A7X5QY53_9GAMM</name>
<dbReference type="PANTHER" id="PTHR34218:SF3">
    <property type="entry name" value="ACYL-HOMOSERINE LACTONE ACYLASE PVDQ"/>
    <property type="match status" value="1"/>
</dbReference>
<comment type="cofactor">
    <cofactor evidence="6">
        <name>Ca(2+)</name>
        <dbReference type="ChEBI" id="CHEBI:29108"/>
    </cofactor>
    <text evidence="6">Binds 1 Ca(2+) ion per dimer.</text>
</comment>
<dbReference type="GO" id="GO:0017000">
    <property type="term" value="P:antibiotic biosynthetic process"/>
    <property type="evidence" value="ECO:0007669"/>
    <property type="project" value="InterPro"/>
</dbReference>
<dbReference type="EMBL" id="JAAQTL010000004">
    <property type="protein sequence ID" value="NID17533.1"/>
    <property type="molecule type" value="Genomic_DNA"/>
</dbReference>
<protein>
    <submittedName>
        <fullName evidence="8">Acylase</fullName>
    </submittedName>
</protein>
<dbReference type="PANTHER" id="PTHR34218">
    <property type="entry name" value="PEPTIDASE S45 PENICILLIN AMIDASE"/>
    <property type="match status" value="1"/>
</dbReference>
<dbReference type="SUPFAM" id="SSF56235">
    <property type="entry name" value="N-terminal nucleophile aminohydrolases (Ntn hydrolases)"/>
    <property type="match status" value="1"/>
</dbReference>
<feature type="chain" id="PRO_5030814510" evidence="7">
    <location>
        <begin position="27"/>
        <end position="733"/>
    </location>
</feature>
<dbReference type="InterPro" id="IPR002692">
    <property type="entry name" value="S45"/>
</dbReference>
<evidence type="ECO:0000313" key="8">
    <source>
        <dbReference type="EMBL" id="NID17533.1"/>
    </source>
</evidence>
<dbReference type="Gene3D" id="3.60.20.10">
    <property type="entry name" value="Glutamine Phosphoribosylpyrophosphate, subunit 1, domain 1"/>
    <property type="match status" value="1"/>
</dbReference>
<keyword evidence="3" id="KW-0378">Hydrolase</keyword>
<keyword evidence="9" id="KW-1185">Reference proteome</keyword>
<keyword evidence="4" id="KW-0865">Zymogen</keyword>
<dbReference type="RefSeq" id="WP_166701350.1">
    <property type="nucleotide sequence ID" value="NZ_JAAQTL010000004.1"/>
</dbReference>
<evidence type="ECO:0000256" key="4">
    <source>
        <dbReference type="ARBA" id="ARBA00023145"/>
    </source>
</evidence>
<evidence type="ECO:0000256" key="6">
    <source>
        <dbReference type="PIRSR" id="PIRSR001227-2"/>
    </source>
</evidence>
<feature type="binding site" evidence="6">
    <location>
        <position position="276"/>
    </location>
    <ligand>
        <name>Ca(2+)</name>
        <dbReference type="ChEBI" id="CHEBI:29108"/>
    </ligand>
</feature>
<keyword evidence="6" id="KW-0106">Calcium</keyword>
<keyword evidence="6" id="KW-0479">Metal-binding</keyword>
<feature type="signal peptide" evidence="7">
    <location>
        <begin position="1"/>
        <end position="26"/>
    </location>
</feature>
<keyword evidence="2 7" id="KW-0732">Signal</keyword>
<organism evidence="8 9">
    <name type="scientific">Luteibacter yeojuensis</name>
    <dbReference type="NCBI Taxonomy" id="345309"/>
    <lineage>
        <taxon>Bacteria</taxon>
        <taxon>Pseudomonadati</taxon>
        <taxon>Pseudomonadota</taxon>
        <taxon>Gammaproteobacteria</taxon>
        <taxon>Lysobacterales</taxon>
        <taxon>Rhodanobacteraceae</taxon>
        <taxon>Luteibacter</taxon>
    </lineage>
</organism>
<evidence type="ECO:0000256" key="2">
    <source>
        <dbReference type="ARBA" id="ARBA00022729"/>
    </source>
</evidence>
<dbReference type="InterPro" id="IPR043147">
    <property type="entry name" value="Penicillin_amidase_A-knob"/>
</dbReference>
<feature type="binding site" evidence="6">
    <location>
        <position position="278"/>
    </location>
    <ligand>
        <name>Ca(2+)</name>
        <dbReference type="ChEBI" id="CHEBI:29108"/>
    </ligand>
</feature>
<dbReference type="PIRSF" id="PIRSF001227">
    <property type="entry name" value="Pen_acylase"/>
    <property type="match status" value="1"/>
</dbReference>
<gene>
    <name evidence="8" type="ORF">HBF32_18825</name>
</gene>
<comment type="similarity">
    <text evidence="1">Belongs to the peptidase S45 family.</text>
</comment>
<dbReference type="InterPro" id="IPR014395">
    <property type="entry name" value="Pen/GL7ACA/AHL_acylase"/>
</dbReference>
<sequence length="733" mass="81023">MATIPMILRRHALFVALVLASPVALASPTATDAARWKKEAAAVTVIRDDWGIAHVHGKRDADAVFGMAYTQAEDDFNRIETNYLTSLGWMAQAEGESALWTDLRQRLFVDEAQLKSMYARAPSWLKGLMDAWADGLNYYLATHPDVHPRVIGHFEPWMALGFSEGSIGGDIERVKPSGLQAFYGKDPAGALAQFVPPSSWAEPSGSNGIAIAPKLTAGGHALLLINPHTSFFFRSELQMSSDEGLDAYGAVTWGQFFIYQGFNRHIGWMHTSTGADVVDEFAETIEHKGGKLFYRYGKALRPVTVREIVVPVRAADGSLIERRFTTYATHHGPIVRADGDKWIAEALMNKPLEALQQSWLRTKANDYAAYMKVAEFKANSSNNTLYADDKGNIAYLHPQFIPKRDDRFDYTKPVDGSNPDTDWQGLLPLDRAPHVFNPATGWAFNTNDWPYSAAGPDSPKPADFPRYMDSVGENPRGLHATRVLTGRKGFTLASLIDAAFDPYLPAFARQLPILIADYDALPASDPMKQTLAGPVALLRTWDYRWGIASMPTSLAVFWGDILWDKASKLDTAEGLSVYDVMAEKAGPKARLGALAEAADRLERDFGSWGVPWGEVNRFQRVDGALKQRFDDAKPSIPVPFTSSRWGSLASFGAHRWPGTKRYYGTSGNSFVAVVEFGPKVSARAITAGGESGDPSSNHFNDEAERYTTGNLRKVYFWPEDLQGHTERTYHPGE</sequence>
<dbReference type="GO" id="GO:0016811">
    <property type="term" value="F:hydrolase activity, acting on carbon-nitrogen (but not peptide) bonds, in linear amides"/>
    <property type="evidence" value="ECO:0007669"/>
    <property type="project" value="InterPro"/>
</dbReference>
<evidence type="ECO:0000256" key="7">
    <source>
        <dbReference type="SAM" id="SignalP"/>
    </source>
</evidence>